<evidence type="ECO:0000256" key="2">
    <source>
        <dbReference type="SAM" id="SignalP"/>
    </source>
</evidence>
<evidence type="ECO:0000313" key="3">
    <source>
        <dbReference type="EMBL" id="PAN34370.1"/>
    </source>
</evidence>
<protein>
    <submittedName>
        <fullName evidence="3">Uncharacterized protein</fullName>
    </submittedName>
</protein>
<feature type="signal peptide" evidence="2">
    <location>
        <begin position="1"/>
        <end position="25"/>
    </location>
</feature>
<dbReference type="Gramene" id="PAN34370">
    <property type="protein sequence ID" value="PAN34370"/>
    <property type="gene ID" value="PAHAL_6G087900"/>
</dbReference>
<evidence type="ECO:0000256" key="1">
    <source>
        <dbReference type="SAM" id="MobiDB-lite"/>
    </source>
</evidence>
<reference evidence="3" key="1">
    <citation type="submission" date="2018-04" db="EMBL/GenBank/DDBJ databases">
        <title>WGS assembly of Panicum hallii.</title>
        <authorList>
            <person name="Lovell J."/>
            <person name="Jenkins J."/>
            <person name="Lowry D."/>
            <person name="Mamidi S."/>
            <person name="Sreedasyam A."/>
            <person name="Weng X."/>
            <person name="Barry K."/>
            <person name="Bonette J."/>
            <person name="Campitelli B."/>
            <person name="Daum C."/>
            <person name="Gordon S."/>
            <person name="Gould B."/>
            <person name="Lipzen A."/>
            <person name="Macqueen A."/>
            <person name="Palacio-Mejia J."/>
            <person name="Plott C."/>
            <person name="Shakirov E."/>
            <person name="Shu S."/>
            <person name="Yoshinaga Y."/>
            <person name="Zane M."/>
            <person name="Rokhsar D."/>
            <person name="Grimwood J."/>
            <person name="Schmutz J."/>
            <person name="Juenger T."/>
        </authorList>
    </citation>
    <scope>NUCLEOTIDE SEQUENCE [LARGE SCALE GENOMIC DNA]</scope>
    <source>
        <strain evidence="3">FIL2</strain>
    </source>
</reference>
<dbReference type="AlphaFoldDB" id="A0A2S3I1E2"/>
<keyword evidence="2" id="KW-0732">Signal</keyword>
<proteinExistence type="predicted"/>
<feature type="chain" id="PRO_5015459301" evidence="2">
    <location>
        <begin position="26"/>
        <end position="82"/>
    </location>
</feature>
<name>A0A2S3I1E2_9POAL</name>
<feature type="compositionally biased region" description="Pro residues" evidence="1">
    <location>
        <begin position="70"/>
        <end position="82"/>
    </location>
</feature>
<gene>
    <name evidence="3" type="ORF">PAHAL_6G087900</name>
</gene>
<feature type="region of interest" description="Disordered" evidence="1">
    <location>
        <begin position="47"/>
        <end position="82"/>
    </location>
</feature>
<sequence>MAVRASSISLVVLCFASLLLISSFAAETSGAHDAAGRKMKRGLLAADENPPLTYGGGPTAPEYPTSYGTPSPPVPTYTPTQP</sequence>
<dbReference type="EMBL" id="CM008051">
    <property type="protein sequence ID" value="PAN34370.1"/>
    <property type="molecule type" value="Genomic_DNA"/>
</dbReference>
<accession>A0A2S3I1E2</accession>
<dbReference type="Proteomes" id="UP000243499">
    <property type="component" value="Chromosome 6"/>
</dbReference>
<organism evidence="3">
    <name type="scientific">Panicum hallii</name>
    <dbReference type="NCBI Taxonomy" id="206008"/>
    <lineage>
        <taxon>Eukaryota</taxon>
        <taxon>Viridiplantae</taxon>
        <taxon>Streptophyta</taxon>
        <taxon>Embryophyta</taxon>
        <taxon>Tracheophyta</taxon>
        <taxon>Spermatophyta</taxon>
        <taxon>Magnoliopsida</taxon>
        <taxon>Liliopsida</taxon>
        <taxon>Poales</taxon>
        <taxon>Poaceae</taxon>
        <taxon>PACMAD clade</taxon>
        <taxon>Panicoideae</taxon>
        <taxon>Panicodae</taxon>
        <taxon>Paniceae</taxon>
        <taxon>Panicinae</taxon>
        <taxon>Panicum</taxon>
        <taxon>Panicum sect. Panicum</taxon>
    </lineage>
</organism>